<evidence type="ECO:0000313" key="3">
    <source>
        <dbReference type="Proteomes" id="UP001519363"/>
    </source>
</evidence>
<name>A0ABS5AM75_9PSEU</name>
<dbReference type="RefSeq" id="WP_209707458.1">
    <property type="nucleotide sequence ID" value="NZ_JAGIOO010000001.1"/>
</dbReference>
<evidence type="ECO:0000256" key="1">
    <source>
        <dbReference type="SAM" id="MobiDB-lite"/>
    </source>
</evidence>
<dbReference type="Proteomes" id="UP001519363">
    <property type="component" value="Unassembled WGS sequence"/>
</dbReference>
<protein>
    <submittedName>
        <fullName evidence="2">Uncharacterized protein</fullName>
    </submittedName>
</protein>
<organism evidence="2 3">
    <name type="scientific">Crossiella equi</name>
    <dbReference type="NCBI Taxonomy" id="130796"/>
    <lineage>
        <taxon>Bacteria</taxon>
        <taxon>Bacillati</taxon>
        <taxon>Actinomycetota</taxon>
        <taxon>Actinomycetes</taxon>
        <taxon>Pseudonocardiales</taxon>
        <taxon>Pseudonocardiaceae</taxon>
        <taxon>Crossiella</taxon>
    </lineage>
</organism>
<proteinExistence type="predicted"/>
<accession>A0ABS5AM75</accession>
<feature type="region of interest" description="Disordered" evidence="1">
    <location>
        <begin position="179"/>
        <end position="212"/>
    </location>
</feature>
<comment type="caution">
    <text evidence="2">The sequence shown here is derived from an EMBL/GenBank/DDBJ whole genome shotgun (WGS) entry which is preliminary data.</text>
</comment>
<keyword evidence="3" id="KW-1185">Reference proteome</keyword>
<feature type="compositionally biased region" description="Low complexity" evidence="1">
    <location>
        <begin position="184"/>
        <end position="194"/>
    </location>
</feature>
<reference evidence="2 3" key="1">
    <citation type="submission" date="2021-03" db="EMBL/GenBank/DDBJ databases">
        <title>Sequencing the genomes of 1000 actinobacteria strains.</title>
        <authorList>
            <person name="Klenk H.-P."/>
        </authorList>
    </citation>
    <scope>NUCLEOTIDE SEQUENCE [LARGE SCALE GENOMIC DNA]</scope>
    <source>
        <strain evidence="2 3">DSM 44580</strain>
    </source>
</reference>
<evidence type="ECO:0000313" key="2">
    <source>
        <dbReference type="EMBL" id="MBP2477673.1"/>
    </source>
</evidence>
<sequence>MANKRKRRQPVSRPKQYPEICYYRYGPVVGRAALPAGQSRDGQHAVGPAELPPDTALTARRGELVLRYVVVAPEYRTVVTDHMQTSGLDEELLLDGHNLACEALLVRHKPEFVDRIRQAPYLRSTPCSTRPMKLSQPSTCTPWPAFRCPPLTAKPRWPCDWTKFSNVWTRVTTVAFGHRRSGTSAPRQQAAEASARSRRAGNEGLDGRPGWP</sequence>
<dbReference type="EMBL" id="JAGIOO010000001">
    <property type="protein sequence ID" value="MBP2477673.1"/>
    <property type="molecule type" value="Genomic_DNA"/>
</dbReference>
<gene>
    <name evidence="2" type="ORF">JOF53_006545</name>
</gene>